<dbReference type="Pfam" id="PF01400">
    <property type="entry name" value="Astacin"/>
    <property type="match status" value="1"/>
</dbReference>
<evidence type="ECO:0000313" key="4">
    <source>
        <dbReference type="Proteomes" id="UP000789524"/>
    </source>
</evidence>
<dbReference type="InterPro" id="IPR001506">
    <property type="entry name" value="Peptidase_M12A"/>
</dbReference>
<reference evidence="3" key="1">
    <citation type="submission" date="2021-09" db="EMBL/GenBank/DDBJ databases">
        <authorList>
            <person name="Martin H S."/>
        </authorList>
    </citation>
    <scope>NUCLEOTIDE SEQUENCE</scope>
</reference>
<comment type="cofactor">
    <cofactor evidence="1">
        <name>Zn(2+)</name>
        <dbReference type="ChEBI" id="CHEBI:29105"/>
    </cofactor>
</comment>
<proteinExistence type="predicted"/>
<sequence length="590" mass="68003">MNFGSLELFEGGQHRQHAAMMVMAMLGFYFEVSRHDRDKYIRVHNRHIRPDKLHHFEKIRSEATLPLPYDYASATHPAWQYWRVVGKTGISSVATYKEQDKIHSSVGETQCTQETLSGCTDNDKTFCESDDFMEADDVNDYQNNDIPKTQIDSQKTVLYTVHDTNTHISQSEDVIVVKNKYLNGKKDIEKDKDINLEGTHEKPENINSLNDSLNCEQENNGFDNLNNTQENLTTNSQIHGLNESEILVSIDNGKENILSSETPKKFTSLTQNSFSLDEHEYCSNTKLDNKKLYNEISQNILKNHNFLSQSDDESDDDITESQVEMVSFKVLEELSRIKSYLNKVDNKMTEDSGYRSWKRSSKSASQSSCLNESAYCLMSFLKTCPLAVNIMDIIEEISKVLGRFIDKLHDAEKYPKFLDEMLDSVGGLVNELYETGVDGDMILQIDEKIQRIFLLNRSHHIMKFTIENITKKLEEIHTKLCDVIEITQTVSTENMCYMLHILEILLKRYITYDNMSQSTLESQESVLRKNSLTDIWRKKWNLSESDVIVSEKKCIITQCRAILNKIIVDSIDNYSLISFSALQCFNVIQK</sequence>
<name>A0A8J2R1B1_9NEOP</name>
<dbReference type="GO" id="GO:0006508">
    <property type="term" value="P:proteolysis"/>
    <property type="evidence" value="ECO:0007669"/>
    <property type="project" value="InterPro"/>
</dbReference>
<dbReference type="GO" id="GO:0004222">
    <property type="term" value="F:metalloendopeptidase activity"/>
    <property type="evidence" value="ECO:0007669"/>
    <property type="project" value="InterPro"/>
</dbReference>
<feature type="domain" description="Peptidase M12A" evidence="2">
    <location>
        <begin position="22"/>
        <end position="77"/>
    </location>
</feature>
<dbReference type="AlphaFoldDB" id="A0A8J2R1B1"/>
<keyword evidence="4" id="KW-1185">Reference proteome</keyword>
<dbReference type="EMBL" id="CAKASE010000076">
    <property type="protein sequence ID" value="CAG9577599.1"/>
    <property type="molecule type" value="Genomic_DNA"/>
</dbReference>
<protein>
    <submittedName>
        <fullName evidence="3">(African queen) hypothetical protein</fullName>
    </submittedName>
</protein>
<dbReference type="OrthoDB" id="291007at2759"/>
<organism evidence="3 4">
    <name type="scientific">Danaus chrysippus</name>
    <name type="common">African queen</name>
    <dbReference type="NCBI Taxonomy" id="151541"/>
    <lineage>
        <taxon>Eukaryota</taxon>
        <taxon>Metazoa</taxon>
        <taxon>Ecdysozoa</taxon>
        <taxon>Arthropoda</taxon>
        <taxon>Hexapoda</taxon>
        <taxon>Insecta</taxon>
        <taxon>Pterygota</taxon>
        <taxon>Neoptera</taxon>
        <taxon>Endopterygota</taxon>
        <taxon>Lepidoptera</taxon>
        <taxon>Glossata</taxon>
        <taxon>Ditrysia</taxon>
        <taxon>Papilionoidea</taxon>
        <taxon>Nymphalidae</taxon>
        <taxon>Danainae</taxon>
        <taxon>Danaini</taxon>
        <taxon>Danaina</taxon>
        <taxon>Danaus</taxon>
        <taxon>Anosia</taxon>
    </lineage>
</organism>
<comment type="caution">
    <text evidence="3">The sequence shown here is derived from an EMBL/GenBank/DDBJ whole genome shotgun (WGS) entry which is preliminary data.</text>
</comment>
<accession>A0A8J2R1B1</accession>
<gene>
    <name evidence="3" type="ORF">DCHRY22_LOCUS12414</name>
</gene>
<evidence type="ECO:0000259" key="2">
    <source>
        <dbReference type="Pfam" id="PF01400"/>
    </source>
</evidence>
<dbReference type="Proteomes" id="UP000789524">
    <property type="component" value="Unassembled WGS sequence"/>
</dbReference>
<dbReference type="Gene3D" id="3.40.390.10">
    <property type="entry name" value="Collagenase (Catalytic Domain)"/>
    <property type="match status" value="1"/>
</dbReference>
<evidence type="ECO:0000256" key="1">
    <source>
        <dbReference type="ARBA" id="ARBA00001947"/>
    </source>
</evidence>
<dbReference type="InterPro" id="IPR024079">
    <property type="entry name" value="MetalloPept_cat_dom_sf"/>
</dbReference>
<evidence type="ECO:0000313" key="3">
    <source>
        <dbReference type="EMBL" id="CAG9577599.1"/>
    </source>
</evidence>